<comment type="caution">
    <text evidence="1">The sequence shown here is derived from an EMBL/GenBank/DDBJ whole genome shotgun (WGS) entry which is preliminary data.</text>
</comment>
<dbReference type="EMBL" id="VSSQ01055967">
    <property type="protein sequence ID" value="MPN09845.1"/>
    <property type="molecule type" value="Genomic_DNA"/>
</dbReference>
<evidence type="ECO:0000313" key="1">
    <source>
        <dbReference type="EMBL" id="MPN09845.1"/>
    </source>
</evidence>
<accession>A0A645F664</accession>
<proteinExistence type="predicted"/>
<dbReference type="AlphaFoldDB" id="A0A645F664"/>
<protein>
    <submittedName>
        <fullName evidence="1">Uncharacterized protein</fullName>
    </submittedName>
</protein>
<reference evidence="1" key="1">
    <citation type="submission" date="2019-08" db="EMBL/GenBank/DDBJ databases">
        <authorList>
            <person name="Kucharzyk K."/>
            <person name="Murdoch R.W."/>
            <person name="Higgins S."/>
            <person name="Loffler F."/>
        </authorList>
    </citation>
    <scope>NUCLEOTIDE SEQUENCE</scope>
</reference>
<organism evidence="1">
    <name type="scientific">bioreactor metagenome</name>
    <dbReference type="NCBI Taxonomy" id="1076179"/>
    <lineage>
        <taxon>unclassified sequences</taxon>
        <taxon>metagenomes</taxon>
        <taxon>ecological metagenomes</taxon>
    </lineage>
</organism>
<sequence>MDICHTDICHKGICREDIYHHYTYKAAYMAAGRTAPMGKRNTTDFVSYFYTSSYVLYVNVEKSVNVIIAVSPTSIMNCVF</sequence>
<name>A0A645F664_9ZZZZ</name>
<gene>
    <name evidence="1" type="ORF">SDC9_157137</name>
</gene>